<dbReference type="EMBL" id="FUXK01000005">
    <property type="protein sequence ID" value="SJZ60407.1"/>
    <property type="molecule type" value="Genomic_DNA"/>
</dbReference>
<evidence type="ECO:0000313" key="2">
    <source>
        <dbReference type="EMBL" id="SJZ60407.1"/>
    </source>
</evidence>
<evidence type="ECO:0000256" key="1">
    <source>
        <dbReference type="SAM" id="SignalP"/>
    </source>
</evidence>
<protein>
    <submittedName>
        <fullName evidence="2">Uncharacterized protein</fullName>
    </submittedName>
</protein>
<evidence type="ECO:0000313" key="3">
    <source>
        <dbReference type="Proteomes" id="UP000190065"/>
    </source>
</evidence>
<dbReference type="Pfam" id="PF19453">
    <property type="entry name" value="DUF5991"/>
    <property type="match status" value="1"/>
</dbReference>
<keyword evidence="1" id="KW-0732">Signal</keyword>
<name>A0A1T4M0J1_9BACT</name>
<feature type="chain" id="PRO_5010566398" evidence="1">
    <location>
        <begin position="23"/>
        <end position="363"/>
    </location>
</feature>
<gene>
    <name evidence="2" type="ORF">SAMN02745202_00581</name>
</gene>
<dbReference type="AlphaFoldDB" id="A0A1T4M0J1"/>
<dbReference type="STRING" id="28136.SAMN02745202_00581"/>
<proteinExistence type="predicted"/>
<organism evidence="2 3">
    <name type="scientific">Segatella oulorum</name>
    <dbReference type="NCBI Taxonomy" id="28136"/>
    <lineage>
        <taxon>Bacteria</taxon>
        <taxon>Pseudomonadati</taxon>
        <taxon>Bacteroidota</taxon>
        <taxon>Bacteroidia</taxon>
        <taxon>Bacteroidales</taxon>
        <taxon>Prevotellaceae</taxon>
        <taxon>Segatella</taxon>
    </lineage>
</organism>
<accession>A0A1T4M0J1</accession>
<dbReference type="RefSeq" id="WP_025071220.1">
    <property type="nucleotide sequence ID" value="NZ_FUXK01000005.1"/>
</dbReference>
<reference evidence="2 3" key="1">
    <citation type="submission" date="2017-02" db="EMBL/GenBank/DDBJ databases">
        <authorList>
            <person name="Peterson S.W."/>
        </authorList>
    </citation>
    <scope>NUCLEOTIDE SEQUENCE [LARGE SCALE GENOMIC DNA]</scope>
    <source>
        <strain evidence="2 3">ATCC 43324</strain>
    </source>
</reference>
<feature type="signal peptide" evidence="1">
    <location>
        <begin position="1"/>
        <end position="22"/>
    </location>
</feature>
<sequence>MKKLLNSLALLLLVLSFLNCEASSKVHSYLPKWILSKIEGTKTTNIHTNFYRILSDKRINYIGFIGSNYQRLKIEFHRVQMKNAGQYDVVGISIVKKNRCHFHGTINIIDNREFISPTFGVDESMKGKFKRRGCSIAKYRFEEDPNEAGSGFFSGYLLFFWYETNNNRIIYDDIDDYSDPYCNNQYAGIWQSYKTKKGKPCAWGQYRIPISGDLDIGAAEFSVNPKYLHNGWEDSEDKHEELSDWIGSYETSITCGLKGKDYIPGTGAVSINYDITIGKDSCIVTCAGFQSYYSVACTIYEIKSNSISLKFKKLLDGDTFVEHYEMPFLTIYRDKQNIYVKSLYITDKEGRNNKLILLKRYEL</sequence>
<dbReference type="InterPro" id="IPR046033">
    <property type="entry name" value="DUF5991"/>
</dbReference>
<dbReference type="Proteomes" id="UP000190065">
    <property type="component" value="Unassembled WGS sequence"/>
</dbReference>